<proteinExistence type="predicted"/>
<dbReference type="PANTHER" id="PTHR37308:SF1">
    <property type="entry name" value="POLYPRENYL-PHOSPHATE TRANSPORTER"/>
    <property type="match status" value="1"/>
</dbReference>
<protein>
    <submittedName>
        <fullName evidence="2">DUF368 domain-containing protein</fullName>
    </submittedName>
</protein>
<feature type="transmembrane region" description="Helical" evidence="1">
    <location>
        <begin position="115"/>
        <end position="134"/>
    </location>
</feature>
<evidence type="ECO:0000313" key="2">
    <source>
        <dbReference type="EMBL" id="GJN42979.1"/>
    </source>
</evidence>
<dbReference type="AlphaFoldDB" id="A0AAV5G8Q4"/>
<evidence type="ECO:0000256" key="1">
    <source>
        <dbReference type="SAM" id="Phobius"/>
    </source>
</evidence>
<accession>A0AAV5G8Q4</accession>
<feature type="transmembrane region" description="Helical" evidence="1">
    <location>
        <begin position="218"/>
        <end position="235"/>
    </location>
</feature>
<gene>
    <name evidence="2" type="ORF">CAT723_14580</name>
</gene>
<dbReference type="RefSeq" id="WP_236163838.1">
    <property type="nucleotide sequence ID" value="NZ_BQKK01000002.1"/>
</dbReference>
<dbReference type="Pfam" id="PF04018">
    <property type="entry name" value="VCA0040-like"/>
    <property type="match status" value="1"/>
</dbReference>
<keyword evidence="1" id="KW-0472">Membrane</keyword>
<feature type="transmembrane region" description="Helical" evidence="1">
    <location>
        <begin position="187"/>
        <end position="206"/>
    </location>
</feature>
<feature type="transmembrane region" description="Helical" evidence="1">
    <location>
        <begin position="54"/>
        <end position="79"/>
    </location>
</feature>
<sequence length="279" mass="29669">MQHIFNLIRGALIGSAELVPGISGGTVALIVGIYERALASADKIIKGKFKEVDWLLILFVGVGMVAAVFGMSSVLSAFVDNNFSISHALFMGMVAVSIIVPLSMMSAEERRKPIYWLYGLISAVVIFVVTGFTADAVEDPSLIVIFFAAAVAVCALIMPGVSGSLILLMLGLYQPVIAAVSERNLTIIVVFIAGALCGLIAFVRVLNWLLDNRRGGTLAVMSGFMLGSLRALWPWGEKQDAGSLAIIVMFILGAAIVGGFIYADTRIAKKKTAEMQAAH</sequence>
<reference evidence="2" key="1">
    <citation type="submission" date="2021-12" db="EMBL/GenBank/DDBJ databases">
        <title>Draft genome sequence of Corynebacterium ammoniagenes strain T-723.</title>
        <authorList>
            <person name="Matsuzawa M."/>
            <person name="Hiratani M."/>
            <person name="Abe I."/>
            <person name="Tsuji Y."/>
            <person name="Nakamura J."/>
        </authorList>
    </citation>
    <scope>NUCLEOTIDE SEQUENCE</scope>
    <source>
        <strain evidence="2">T-723</strain>
    </source>
</reference>
<comment type="caution">
    <text evidence="2">The sequence shown here is derived from an EMBL/GenBank/DDBJ whole genome shotgun (WGS) entry which is preliminary data.</text>
</comment>
<organism evidence="2 3">
    <name type="scientific">Corynebacterium ammoniagenes</name>
    <name type="common">Brevibacterium ammoniagenes</name>
    <dbReference type="NCBI Taxonomy" id="1697"/>
    <lineage>
        <taxon>Bacteria</taxon>
        <taxon>Bacillati</taxon>
        <taxon>Actinomycetota</taxon>
        <taxon>Actinomycetes</taxon>
        <taxon>Mycobacteriales</taxon>
        <taxon>Corynebacteriaceae</taxon>
        <taxon>Corynebacterium</taxon>
    </lineage>
</organism>
<dbReference type="Proteomes" id="UP001054925">
    <property type="component" value="Unassembled WGS sequence"/>
</dbReference>
<feature type="transmembrane region" description="Helical" evidence="1">
    <location>
        <begin position="241"/>
        <end position="263"/>
    </location>
</feature>
<evidence type="ECO:0000313" key="3">
    <source>
        <dbReference type="Proteomes" id="UP001054925"/>
    </source>
</evidence>
<feature type="transmembrane region" description="Helical" evidence="1">
    <location>
        <begin position="140"/>
        <end position="158"/>
    </location>
</feature>
<feature type="transmembrane region" description="Helical" evidence="1">
    <location>
        <begin position="85"/>
        <end position="103"/>
    </location>
</feature>
<dbReference type="InterPro" id="IPR007163">
    <property type="entry name" value="VCA0040-like"/>
</dbReference>
<name>A0AAV5G8Q4_CORAM</name>
<feature type="transmembrane region" description="Helical" evidence="1">
    <location>
        <begin position="12"/>
        <end position="34"/>
    </location>
</feature>
<keyword evidence="1" id="KW-1133">Transmembrane helix</keyword>
<keyword evidence="1" id="KW-0812">Transmembrane</keyword>
<dbReference type="PANTHER" id="PTHR37308">
    <property type="entry name" value="INTEGRAL MEMBRANE PROTEIN"/>
    <property type="match status" value="1"/>
</dbReference>
<dbReference type="EMBL" id="BQKK01000002">
    <property type="protein sequence ID" value="GJN42979.1"/>
    <property type="molecule type" value="Genomic_DNA"/>
</dbReference>